<dbReference type="SUPFAM" id="SSF46548">
    <property type="entry name" value="alpha-helical ferredoxin"/>
    <property type="match status" value="1"/>
</dbReference>
<reference evidence="5" key="1">
    <citation type="journal article" date="2015" name="PeerJ">
        <title>First genomic representation of candidate bacterial phylum KSB3 points to enhanced environmental sensing as a trigger of wastewater bulking.</title>
        <authorList>
            <person name="Sekiguchi Y."/>
            <person name="Ohashi A."/>
            <person name="Parks D.H."/>
            <person name="Yamauchi T."/>
            <person name="Tyson G.W."/>
            <person name="Hugenholtz P."/>
        </authorList>
    </citation>
    <scope>NUCLEOTIDE SEQUENCE [LARGE SCALE GENOMIC DNA]</scope>
</reference>
<feature type="domain" description="4Fe-4S ferredoxin-type" evidence="4">
    <location>
        <begin position="160"/>
        <end position="191"/>
    </location>
</feature>
<dbReference type="InterPro" id="IPR017900">
    <property type="entry name" value="4Fe4S_Fe_S_CS"/>
</dbReference>
<dbReference type="AlphaFoldDB" id="A0A081BU58"/>
<dbReference type="Proteomes" id="UP000030661">
    <property type="component" value="Unassembled WGS sequence"/>
</dbReference>
<keyword evidence="2" id="KW-0408">Iron</keyword>
<name>A0A081BU58_VECG1</name>
<dbReference type="GO" id="GO:0051536">
    <property type="term" value="F:iron-sulfur cluster binding"/>
    <property type="evidence" value="ECO:0007669"/>
    <property type="project" value="UniProtKB-KW"/>
</dbReference>
<evidence type="ECO:0000256" key="3">
    <source>
        <dbReference type="ARBA" id="ARBA00023014"/>
    </source>
</evidence>
<dbReference type="STRING" id="1499967.U27_02824"/>
<dbReference type="HOGENOM" id="CLU_081793_1_0_0"/>
<dbReference type="eggNOG" id="COG1600">
    <property type="taxonomic scope" value="Bacteria"/>
</dbReference>
<keyword evidence="3" id="KW-0411">Iron-sulfur</keyword>
<evidence type="ECO:0000313" key="6">
    <source>
        <dbReference type="Proteomes" id="UP000030661"/>
    </source>
</evidence>
<keyword evidence="1" id="KW-0479">Metal-binding</keyword>
<sequence length="238" mass="26429">MNLTNNMKDLAENLGADFFGVADLAPAHEAILLQGGATVAGFPRAIALGVRLFDPIVDLLPQRAERAVAVAYKHHCYHQINERLDQIASRLSSVLQRDGHKVFPIPASQRVDDEHLCAMFSHKLAAYLAGLGWIGKSCLLVTPEVGPRARWTTILTDAPLTVTGKPMEVQCGDCHQCVDICPTRAFTGKNFRACDPRDVRYDAAKCDRYFNQMRQKHDWAVCGLCLYVCPHGRKNDKD</sequence>
<evidence type="ECO:0000313" key="5">
    <source>
        <dbReference type="EMBL" id="GAK55863.1"/>
    </source>
</evidence>
<dbReference type="GO" id="GO:0046872">
    <property type="term" value="F:metal ion binding"/>
    <property type="evidence" value="ECO:0007669"/>
    <property type="project" value="UniProtKB-KW"/>
</dbReference>
<protein>
    <recommendedName>
        <fullName evidence="4">4Fe-4S ferredoxin-type domain-containing protein</fullName>
    </recommendedName>
</protein>
<accession>A0A081BU58</accession>
<evidence type="ECO:0000259" key="4">
    <source>
        <dbReference type="PROSITE" id="PS51379"/>
    </source>
</evidence>
<dbReference type="Gene3D" id="3.30.70.20">
    <property type="match status" value="1"/>
</dbReference>
<dbReference type="InterPro" id="IPR017896">
    <property type="entry name" value="4Fe4S_Fe-S-bd"/>
</dbReference>
<dbReference type="PROSITE" id="PS51379">
    <property type="entry name" value="4FE4S_FER_2"/>
    <property type="match status" value="1"/>
</dbReference>
<keyword evidence="6" id="KW-1185">Reference proteome</keyword>
<proteinExistence type="predicted"/>
<gene>
    <name evidence="5" type="ORF">U27_02824</name>
</gene>
<dbReference type="PANTHER" id="PTHR42827:SF1">
    <property type="entry name" value="IRON-SULFUR CLUSTER-BINDING PROTEIN"/>
    <property type="match status" value="1"/>
</dbReference>
<dbReference type="EMBL" id="DF820464">
    <property type="protein sequence ID" value="GAK55863.1"/>
    <property type="molecule type" value="Genomic_DNA"/>
</dbReference>
<evidence type="ECO:0000256" key="2">
    <source>
        <dbReference type="ARBA" id="ARBA00023004"/>
    </source>
</evidence>
<dbReference type="PANTHER" id="PTHR42827">
    <property type="entry name" value="IRON-SULFUR CLUSTER-BINDING PROTEIN-RELATED"/>
    <property type="match status" value="1"/>
</dbReference>
<dbReference type="PROSITE" id="PS00198">
    <property type="entry name" value="4FE4S_FER_1"/>
    <property type="match status" value="1"/>
</dbReference>
<dbReference type="Pfam" id="PF13484">
    <property type="entry name" value="Fer4_16"/>
    <property type="match status" value="1"/>
</dbReference>
<evidence type="ECO:0000256" key="1">
    <source>
        <dbReference type="ARBA" id="ARBA00022723"/>
    </source>
</evidence>
<organism evidence="5">
    <name type="scientific">Vecturithrix granuli</name>
    <dbReference type="NCBI Taxonomy" id="1499967"/>
    <lineage>
        <taxon>Bacteria</taxon>
        <taxon>Candidatus Moduliflexota</taxon>
        <taxon>Candidatus Vecturitrichia</taxon>
        <taxon>Candidatus Vecturitrichales</taxon>
        <taxon>Candidatus Vecturitrichaceae</taxon>
        <taxon>Candidatus Vecturithrix</taxon>
    </lineage>
</organism>